<dbReference type="Pfam" id="PF00571">
    <property type="entry name" value="CBS"/>
    <property type="match status" value="2"/>
</dbReference>
<proteinExistence type="predicted"/>
<dbReference type="InterPro" id="IPR051257">
    <property type="entry name" value="Diverse_CBS-Domain"/>
</dbReference>
<dbReference type="InterPro" id="IPR044725">
    <property type="entry name" value="CBSX3_CBS_dom"/>
</dbReference>
<keyword evidence="1 2" id="KW-0129">CBS domain</keyword>
<dbReference type="RefSeq" id="WP_187719716.1">
    <property type="nucleotide sequence ID" value="NZ_BAABBL010000022.1"/>
</dbReference>
<sequence length="142" mass="15207">MRISDVIHQKGTSVVTAPADEKVEQLVALLADNGIGAVVVTDEDYGVIGIAGERDVVKALRVHGEAALRLTVAEIMSAPVRTCAPEDDITGVAGLMTAFRVRHVPVVVDGRLTAIVSIGDIVKGRIDELQTEHEYLISYLHQ</sequence>
<evidence type="ECO:0000259" key="3">
    <source>
        <dbReference type="PROSITE" id="PS51371"/>
    </source>
</evidence>
<evidence type="ECO:0000313" key="5">
    <source>
        <dbReference type="Proteomes" id="UP000516117"/>
    </source>
</evidence>
<dbReference type="Gene3D" id="3.10.580.10">
    <property type="entry name" value="CBS-domain"/>
    <property type="match status" value="1"/>
</dbReference>
<name>A0A7H0H210_9ACTN</name>
<reference evidence="4 5" key="1">
    <citation type="submission" date="2020-08" db="EMBL/GenBank/DDBJ databases">
        <title>Genome sequence of Tessaracoccus defluvii JCM 17540T.</title>
        <authorList>
            <person name="Hyun D.-W."/>
            <person name="Bae J.-W."/>
        </authorList>
    </citation>
    <scope>NUCLEOTIDE SEQUENCE [LARGE SCALE GENOMIC DNA]</scope>
    <source>
        <strain evidence="4 5">JCM 17540</strain>
    </source>
</reference>
<feature type="domain" description="CBS" evidence="3">
    <location>
        <begin position="8"/>
        <end position="68"/>
    </location>
</feature>
<dbReference type="PROSITE" id="PS51371">
    <property type="entry name" value="CBS"/>
    <property type="match status" value="2"/>
</dbReference>
<feature type="domain" description="CBS" evidence="3">
    <location>
        <begin position="76"/>
        <end position="131"/>
    </location>
</feature>
<dbReference type="PANTHER" id="PTHR43080">
    <property type="entry name" value="CBS DOMAIN-CONTAINING PROTEIN CBSX3, MITOCHONDRIAL"/>
    <property type="match status" value="1"/>
</dbReference>
<dbReference type="Proteomes" id="UP000516117">
    <property type="component" value="Chromosome"/>
</dbReference>
<dbReference type="InterPro" id="IPR000644">
    <property type="entry name" value="CBS_dom"/>
</dbReference>
<evidence type="ECO:0000256" key="2">
    <source>
        <dbReference type="PROSITE-ProRule" id="PRU00703"/>
    </source>
</evidence>
<dbReference type="EMBL" id="CP060789">
    <property type="protein sequence ID" value="QNP54576.1"/>
    <property type="molecule type" value="Genomic_DNA"/>
</dbReference>
<dbReference type="PANTHER" id="PTHR43080:SF2">
    <property type="entry name" value="CBS DOMAIN-CONTAINING PROTEIN"/>
    <property type="match status" value="1"/>
</dbReference>
<dbReference type="SMART" id="SM00116">
    <property type="entry name" value="CBS"/>
    <property type="match status" value="2"/>
</dbReference>
<dbReference type="AlphaFoldDB" id="A0A7H0H210"/>
<evidence type="ECO:0000256" key="1">
    <source>
        <dbReference type="ARBA" id="ARBA00023122"/>
    </source>
</evidence>
<gene>
    <name evidence="4" type="ORF">H9L22_09480</name>
</gene>
<dbReference type="CDD" id="cd04623">
    <property type="entry name" value="CBS_pair_bac_euk"/>
    <property type="match status" value="1"/>
</dbReference>
<dbReference type="InterPro" id="IPR046342">
    <property type="entry name" value="CBS_dom_sf"/>
</dbReference>
<keyword evidence="5" id="KW-1185">Reference proteome</keyword>
<evidence type="ECO:0000313" key="4">
    <source>
        <dbReference type="EMBL" id="QNP54576.1"/>
    </source>
</evidence>
<dbReference type="SUPFAM" id="SSF54631">
    <property type="entry name" value="CBS-domain pair"/>
    <property type="match status" value="1"/>
</dbReference>
<organism evidence="4 5">
    <name type="scientific">Tessaracoccus defluvii</name>
    <dbReference type="NCBI Taxonomy" id="1285901"/>
    <lineage>
        <taxon>Bacteria</taxon>
        <taxon>Bacillati</taxon>
        <taxon>Actinomycetota</taxon>
        <taxon>Actinomycetes</taxon>
        <taxon>Propionibacteriales</taxon>
        <taxon>Propionibacteriaceae</taxon>
        <taxon>Tessaracoccus</taxon>
    </lineage>
</organism>
<dbReference type="KEGG" id="tdf:H9L22_09480"/>
<accession>A0A7H0H210</accession>
<protein>
    <submittedName>
        <fullName evidence="4">CBS domain-containing protein</fullName>
    </submittedName>
</protein>